<evidence type="ECO:0000313" key="1">
    <source>
        <dbReference type="Proteomes" id="UP000038045"/>
    </source>
</evidence>
<evidence type="ECO:0000313" key="2">
    <source>
        <dbReference type="WBParaSite" id="PTRK_0000847150.1"/>
    </source>
</evidence>
<dbReference type="Proteomes" id="UP000038045">
    <property type="component" value="Unplaced"/>
</dbReference>
<protein>
    <submittedName>
        <fullName evidence="2">Uncharacterized protein</fullName>
    </submittedName>
</protein>
<name>A0A0N4ZK38_PARTI</name>
<keyword evidence="1" id="KW-1185">Reference proteome</keyword>
<dbReference type="STRING" id="131310.A0A0N4ZK38"/>
<dbReference type="WBParaSite" id="PTRK_0000847150.1">
    <property type="protein sequence ID" value="PTRK_0000847150.1"/>
    <property type="gene ID" value="PTRK_0000847150"/>
</dbReference>
<reference evidence="2" key="1">
    <citation type="submission" date="2017-02" db="UniProtKB">
        <authorList>
            <consortium name="WormBaseParasite"/>
        </authorList>
    </citation>
    <scope>IDENTIFICATION</scope>
</reference>
<organism evidence="1 2">
    <name type="scientific">Parastrongyloides trichosuri</name>
    <name type="common">Possum-specific nematode worm</name>
    <dbReference type="NCBI Taxonomy" id="131310"/>
    <lineage>
        <taxon>Eukaryota</taxon>
        <taxon>Metazoa</taxon>
        <taxon>Ecdysozoa</taxon>
        <taxon>Nematoda</taxon>
        <taxon>Chromadorea</taxon>
        <taxon>Rhabditida</taxon>
        <taxon>Tylenchina</taxon>
        <taxon>Panagrolaimomorpha</taxon>
        <taxon>Strongyloidoidea</taxon>
        <taxon>Strongyloididae</taxon>
        <taxon>Parastrongyloides</taxon>
    </lineage>
</organism>
<dbReference type="AlphaFoldDB" id="A0A0N4ZK38"/>
<sequence>MEIQHQLHYPLYSNLLSSGQYSHYTNNQIENSTLYSDILTNPVTMVGTGNLSSLSVNSNQDFNNHSIQTPLSNENFFNTSISLANAGEITSSTLLSTETYQPLAKIDNTNISIINVS</sequence>
<accession>A0A0N4ZK38</accession>
<proteinExistence type="predicted"/>